<keyword evidence="3" id="KW-0694">RNA-binding</keyword>
<name>A0A6J6QER2_9ZZZZ</name>
<dbReference type="GO" id="GO:0031564">
    <property type="term" value="P:transcription antitermination"/>
    <property type="evidence" value="ECO:0007669"/>
    <property type="project" value="UniProtKB-KW"/>
</dbReference>
<evidence type="ECO:0000256" key="4">
    <source>
        <dbReference type="ARBA" id="ARBA00023015"/>
    </source>
</evidence>
<dbReference type="NCBIfam" id="TIGR01951">
    <property type="entry name" value="nusB"/>
    <property type="match status" value="1"/>
</dbReference>
<dbReference type="EMBL" id="CAFBQA010000015">
    <property type="protein sequence ID" value="CAB5036570.1"/>
    <property type="molecule type" value="Genomic_DNA"/>
</dbReference>
<dbReference type="InterPro" id="IPR011605">
    <property type="entry name" value="NusB_fam"/>
</dbReference>
<dbReference type="PANTHER" id="PTHR11078">
    <property type="entry name" value="N UTILIZATION SUBSTANCE PROTEIN B-RELATED"/>
    <property type="match status" value="1"/>
</dbReference>
<dbReference type="AlphaFoldDB" id="A0A6J6QER2"/>
<keyword evidence="4" id="KW-0805">Transcription regulation</keyword>
<dbReference type="EMBL" id="CAEZXW010000077">
    <property type="protein sequence ID" value="CAB4709727.1"/>
    <property type="molecule type" value="Genomic_DNA"/>
</dbReference>
<evidence type="ECO:0000313" key="10">
    <source>
        <dbReference type="EMBL" id="CAB5045436.1"/>
    </source>
</evidence>
<keyword evidence="2" id="KW-0889">Transcription antitermination</keyword>
<evidence type="ECO:0000313" key="9">
    <source>
        <dbReference type="EMBL" id="CAB5036570.1"/>
    </source>
</evidence>
<evidence type="ECO:0000256" key="5">
    <source>
        <dbReference type="ARBA" id="ARBA00023163"/>
    </source>
</evidence>
<reference evidence="7" key="1">
    <citation type="submission" date="2020-05" db="EMBL/GenBank/DDBJ databases">
        <authorList>
            <person name="Chiriac C."/>
            <person name="Salcher M."/>
            <person name="Ghai R."/>
            <person name="Kavagutti S V."/>
        </authorList>
    </citation>
    <scope>NUCLEOTIDE SEQUENCE</scope>
</reference>
<dbReference type="GO" id="GO:0005829">
    <property type="term" value="C:cytosol"/>
    <property type="evidence" value="ECO:0007669"/>
    <property type="project" value="TreeGrafter"/>
</dbReference>
<dbReference type="HAMAP" id="MF_00073">
    <property type="entry name" value="NusB"/>
    <property type="match status" value="1"/>
</dbReference>
<dbReference type="Gene3D" id="1.10.940.10">
    <property type="entry name" value="NusB-like"/>
    <property type="match status" value="1"/>
</dbReference>
<dbReference type="InterPro" id="IPR006027">
    <property type="entry name" value="NusB_RsmB_TIM44"/>
</dbReference>
<evidence type="ECO:0000256" key="2">
    <source>
        <dbReference type="ARBA" id="ARBA00022814"/>
    </source>
</evidence>
<sequence>MAARSKARKRALDVLYESDIRSGDALAILASRKEQADPPVGEYASVLVEGVLANRSRIDEVIETYAQGWEIGRMPAVDRNILRIALFEILFQSEIDTAVAIDEAVELAKALSTDDSPGYINGLLGRVAPIASSLNGE</sequence>
<evidence type="ECO:0000313" key="7">
    <source>
        <dbReference type="EMBL" id="CAB4709727.1"/>
    </source>
</evidence>
<accession>A0A6J6QER2</accession>
<comment type="similarity">
    <text evidence="1">Belongs to the NusB family.</text>
</comment>
<feature type="domain" description="NusB/RsmB/TIM44" evidence="6">
    <location>
        <begin position="6"/>
        <end position="128"/>
    </location>
</feature>
<dbReference type="EMBL" id="CAFBQF010000008">
    <property type="protein sequence ID" value="CAB5045436.1"/>
    <property type="molecule type" value="Genomic_DNA"/>
</dbReference>
<dbReference type="GO" id="GO:0003723">
    <property type="term" value="F:RNA binding"/>
    <property type="evidence" value="ECO:0007669"/>
    <property type="project" value="UniProtKB-KW"/>
</dbReference>
<protein>
    <submittedName>
        <fullName evidence="7">Unannotated protein</fullName>
    </submittedName>
</protein>
<evidence type="ECO:0000256" key="1">
    <source>
        <dbReference type="ARBA" id="ARBA00005952"/>
    </source>
</evidence>
<evidence type="ECO:0000259" key="6">
    <source>
        <dbReference type="Pfam" id="PF01029"/>
    </source>
</evidence>
<dbReference type="GO" id="GO:0006353">
    <property type="term" value="P:DNA-templated transcription termination"/>
    <property type="evidence" value="ECO:0007669"/>
    <property type="project" value="InterPro"/>
</dbReference>
<dbReference type="SUPFAM" id="SSF48013">
    <property type="entry name" value="NusB-like"/>
    <property type="match status" value="1"/>
</dbReference>
<dbReference type="InterPro" id="IPR035926">
    <property type="entry name" value="NusB-like_sf"/>
</dbReference>
<gene>
    <name evidence="7" type="ORF">UFOPK2593_01102</name>
    <name evidence="8" type="ORF">UFOPK3492_00221</name>
    <name evidence="9" type="ORF">UFOPK4234_00465</name>
    <name evidence="10" type="ORF">UFOPK4295_00256</name>
</gene>
<proteinExistence type="inferred from homology"/>
<organism evidence="7">
    <name type="scientific">freshwater metagenome</name>
    <dbReference type="NCBI Taxonomy" id="449393"/>
    <lineage>
        <taxon>unclassified sequences</taxon>
        <taxon>metagenomes</taxon>
        <taxon>ecological metagenomes</taxon>
    </lineage>
</organism>
<evidence type="ECO:0000313" key="8">
    <source>
        <dbReference type="EMBL" id="CAB4889513.1"/>
    </source>
</evidence>
<evidence type="ECO:0000256" key="3">
    <source>
        <dbReference type="ARBA" id="ARBA00022884"/>
    </source>
</evidence>
<dbReference type="Pfam" id="PF01029">
    <property type="entry name" value="NusB"/>
    <property type="match status" value="1"/>
</dbReference>
<dbReference type="EMBL" id="CAFBMD010000008">
    <property type="protein sequence ID" value="CAB4889513.1"/>
    <property type="molecule type" value="Genomic_DNA"/>
</dbReference>
<dbReference type="PANTHER" id="PTHR11078:SF3">
    <property type="entry name" value="ANTITERMINATION NUSB DOMAIN-CONTAINING PROTEIN"/>
    <property type="match status" value="1"/>
</dbReference>
<keyword evidence="5" id="KW-0804">Transcription</keyword>